<evidence type="ECO:0000313" key="3">
    <source>
        <dbReference type="EMBL" id="KAK7503493.1"/>
    </source>
</evidence>
<organism evidence="3 4">
    <name type="scientific">Batillaria attramentaria</name>
    <dbReference type="NCBI Taxonomy" id="370345"/>
    <lineage>
        <taxon>Eukaryota</taxon>
        <taxon>Metazoa</taxon>
        <taxon>Spiralia</taxon>
        <taxon>Lophotrochozoa</taxon>
        <taxon>Mollusca</taxon>
        <taxon>Gastropoda</taxon>
        <taxon>Caenogastropoda</taxon>
        <taxon>Sorbeoconcha</taxon>
        <taxon>Cerithioidea</taxon>
        <taxon>Batillariidae</taxon>
        <taxon>Batillaria</taxon>
    </lineage>
</organism>
<dbReference type="InterPro" id="IPR027876">
    <property type="entry name" value="DUF4550"/>
</dbReference>
<accession>A0ABD0LWL0</accession>
<proteinExistence type="predicted"/>
<feature type="region of interest" description="Disordered" evidence="1">
    <location>
        <begin position="1"/>
        <end position="114"/>
    </location>
</feature>
<dbReference type="PANTHER" id="PTHR33667:SF7">
    <property type="entry name" value="RIKEN CDNA 1810020O05 GENE"/>
    <property type="match status" value="1"/>
</dbReference>
<gene>
    <name evidence="3" type="ORF">BaRGS_00005414</name>
</gene>
<feature type="compositionally biased region" description="Polar residues" evidence="1">
    <location>
        <begin position="404"/>
        <end position="417"/>
    </location>
</feature>
<sequence>MESAEEAEKTEPQGSPPTDEVKMETQPVTDSDGEQKIKIDEASSEKSSSHKQGTDSEGTPRVEDGESTARKASEVSGGSRPHSSASARAKSSASGDIVFEAKKKKKRGATEPTGTHTVTFTVSIAMAVPTVEDEDQPDLKAMLKKKKRVFEAPRPQSYYHVEYYLYPDDDELMKTDVVTYGMAAKLYMERHDARVIKTWQDGEITWIAWAHSHTMTVNKDMLLNLYDHTLELRVWDVKDKCSTRARFDRPKAFRLPQPKPGESVEDVGGVKAMVLKQLSGFNNMQAPKSNVARPLPNRCVFPKTDTSRKKSPTGASADGKSPNPDQALAKGKNLVAVPNKAGDNARTFSRLGRLAGAERPVQSPGGKESKTSKASGSSSEPRQTLATPKPPPPRSSPTSGKSLHSPSPLQSRSNLRSGESEGASLSKENTGPEDSATFKRRMKKAEAVAAAAAEQAKKYGICMVPFKMSLLFSGTTSVTSRLQSAVSGVEDMFITVALDQPLLSDELKSALNPMIITVKSVTDMPDTPMSFEELRTKCQPVYVKYKFFKQPEHITEAKEHARNIYWDDKSVILLGTQEPSELREYLTGPHMAVEIHDRDRKPDDVKLKPTLFGDDLEDEKISNVGTVASRRTLHNAFHGRNKPWDPYGVGHIDLSELLLGHRFLEFKVPICNCLQPDILGTNVGDSRLVGVAGAVDGPVDRPFAAGCYLHSGAHLKLQVELAQPLITVEELAAKSELETTKQCPFSRIIFIFAYKNTTMLYQLQQLVTAINARALDLDDMPQHVIEAALSTYKLSIEQQLSGTLDIVTGFHVLDGEKHIFVLEGLRDEAVRRLWEELPRPENSDVRVMYNSDFSFSQRLYSPLDVDLCRVKLHEPLNMVVQQSLLYVRDMVPRPCFQALVRLEEMSRMHLMKDIVKNDIFPTAEMVVSMSKEFGVPFTVEDFEELRPEWEKKPPSPVMPRAEVPGVSMQTSRIWTPIDNFNQTFVDHMAQRKEKGSTQDFIAQNKDTVRGQSEVNQIVREKTKVPSVTNAVAGAHNYSTQTLNSTELANQALRDILQEKDPDTRYTRCQEFLHSSTIVPVNVEALAKDEQKRSRVLWCNEKGWVFPGVPSTMQSNVHPKKPDVARIDELQEKWRENLLHVNVLQPPLDRDRFPWDYRREDLELYRRPPGIFQNEPYSIHLPGVKKEAEKLVAKQKALEDWQSRVVVTDTSQHFHRLLPQTEMTDAGFYSSNQLDRLTNVLKDPPRKLVLQHCHTRDIPPLSVVHYPSVDTIARARGWPLPPAIPGEGEERTKGYQPGPFLLSSWNMEDNRVPAYDYQHPVHAAQHGKDFSGVHKERQKLYKHFIVPLSEQERDNHLFQTSPAAWEMHAPLPAVGTSMDMARERFEPVARTDAATSTQDLVPMAPRERELVIV</sequence>
<protein>
    <recommendedName>
        <fullName evidence="2">DUF4550 domain-containing protein</fullName>
    </recommendedName>
</protein>
<feature type="region of interest" description="Disordered" evidence="1">
    <location>
        <begin position="285"/>
        <end position="439"/>
    </location>
</feature>
<dbReference type="Pfam" id="PF15084">
    <property type="entry name" value="DUF4550"/>
    <property type="match status" value="1"/>
</dbReference>
<feature type="compositionally biased region" description="Basic and acidic residues" evidence="1">
    <location>
        <begin position="1"/>
        <end position="11"/>
    </location>
</feature>
<evidence type="ECO:0000256" key="1">
    <source>
        <dbReference type="SAM" id="MobiDB-lite"/>
    </source>
</evidence>
<dbReference type="PANTHER" id="PTHR33667">
    <property type="entry name" value="SI:DKEY-57N24.6"/>
    <property type="match status" value="1"/>
</dbReference>
<dbReference type="EMBL" id="JACVVK020000020">
    <property type="protein sequence ID" value="KAK7503493.1"/>
    <property type="molecule type" value="Genomic_DNA"/>
</dbReference>
<keyword evidence="4" id="KW-1185">Reference proteome</keyword>
<name>A0ABD0LWL0_9CAEN</name>
<evidence type="ECO:0000313" key="4">
    <source>
        <dbReference type="Proteomes" id="UP001519460"/>
    </source>
</evidence>
<comment type="caution">
    <text evidence="3">The sequence shown here is derived from an EMBL/GenBank/DDBJ whole genome shotgun (WGS) entry which is preliminary data.</text>
</comment>
<dbReference type="Proteomes" id="UP001519460">
    <property type="component" value="Unassembled WGS sequence"/>
</dbReference>
<feature type="compositionally biased region" description="Basic and acidic residues" evidence="1">
    <location>
        <begin position="33"/>
        <end position="73"/>
    </location>
</feature>
<evidence type="ECO:0000259" key="2">
    <source>
        <dbReference type="Pfam" id="PF15084"/>
    </source>
</evidence>
<feature type="compositionally biased region" description="Low complexity" evidence="1">
    <location>
        <begin position="76"/>
        <end position="95"/>
    </location>
</feature>
<feature type="domain" description="DUF4550" evidence="2">
    <location>
        <begin position="157"/>
        <end position="252"/>
    </location>
</feature>
<reference evidence="3 4" key="1">
    <citation type="journal article" date="2023" name="Sci. Data">
        <title>Genome assembly of the Korean intertidal mud-creeper Batillaria attramentaria.</title>
        <authorList>
            <person name="Patra A.K."/>
            <person name="Ho P.T."/>
            <person name="Jun S."/>
            <person name="Lee S.J."/>
            <person name="Kim Y."/>
            <person name="Won Y.J."/>
        </authorList>
    </citation>
    <scope>NUCLEOTIDE SEQUENCE [LARGE SCALE GENOMIC DNA]</scope>
    <source>
        <strain evidence="3">Wonlab-2016</strain>
    </source>
</reference>